<name>M2AA34_9BACT</name>
<keyword evidence="2" id="KW-1185">Reference proteome</keyword>
<proteinExistence type="predicted"/>
<dbReference type="EMBL" id="ANMO01000006">
    <property type="protein sequence ID" value="EMB19176.1"/>
    <property type="molecule type" value="Genomic_DNA"/>
</dbReference>
<accession>M2AA34</accession>
<dbReference type="Proteomes" id="UP000011529">
    <property type="component" value="Unassembled WGS sequence"/>
</dbReference>
<reference evidence="1" key="1">
    <citation type="submission" date="2012-11" db="EMBL/GenBank/DDBJ databases">
        <title>Permanent draft genomes of Rhodopirellula europaea strain SH398 and 6C.</title>
        <authorList>
            <person name="Richter M."/>
            <person name="Richter-Heitmann T."/>
            <person name="Frank C."/>
            <person name="Harder J."/>
            <person name="Glockner F.O."/>
        </authorList>
    </citation>
    <scope>NUCLEOTIDE SEQUENCE</scope>
    <source>
        <strain evidence="1">6C</strain>
    </source>
</reference>
<organism evidence="1 2">
    <name type="scientific">Rhodopirellula europaea 6C</name>
    <dbReference type="NCBI Taxonomy" id="1263867"/>
    <lineage>
        <taxon>Bacteria</taxon>
        <taxon>Pseudomonadati</taxon>
        <taxon>Planctomycetota</taxon>
        <taxon>Planctomycetia</taxon>
        <taxon>Pirellulales</taxon>
        <taxon>Pirellulaceae</taxon>
        <taxon>Rhodopirellula</taxon>
    </lineage>
</organism>
<evidence type="ECO:0000313" key="2">
    <source>
        <dbReference type="Proteomes" id="UP000011529"/>
    </source>
</evidence>
<sequence>MLIKEVPQSVQRGTVEPGANHAAFQIAMAWAGHRFQLVGME</sequence>
<reference evidence="1" key="2">
    <citation type="journal article" date="2013" name="Mar. Genomics">
        <title>Expression of sulfatases in Rhodopirellula baltica and the diversity of sulfatases in the genus Rhodopirellula.</title>
        <authorList>
            <person name="Wegner C.E."/>
            <person name="Richter-Heitmann T."/>
            <person name="Klindworth A."/>
            <person name="Klockow C."/>
            <person name="Richter M."/>
            <person name="Achstetter T."/>
            <person name="Glockner F.O."/>
            <person name="Harder J."/>
        </authorList>
    </citation>
    <scope>NUCLEOTIDE SEQUENCE [LARGE SCALE GENOMIC DNA]</scope>
    <source>
        <strain evidence="1">6C</strain>
    </source>
</reference>
<dbReference type="AlphaFoldDB" id="M2AA34"/>
<gene>
    <name evidence="1" type="ORF">RE6C_00071</name>
</gene>
<protein>
    <submittedName>
        <fullName evidence="1">Uncharacterized protein</fullName>
    </submittedName>
</protein>
<comment type="caution">
    <text evidence="1">The sequence shown here is derived from an EMBL/GenBank/DDBJ whole genome shotgun (WGS) entry which is preliminary data.</text>
</comment>
<evidence type="ECO:0000313" key="1">
    <source>
        <dbReference type="EMBL" id="EMB19176.1"/>
    </source>
</evidence>